<evidence type="ECO:0000313" key="4">
    <source>
        <dbReference type="Proteomes" id="UP000030764"/>
    </source>
</evidence>
<feature type="region of interest" description="Disordered" evidence="1">
    <location>
        <begin position="1"/>
        <end position="62"/>
    </location>
</feature>
<evidence type="ECO:0000313" key="3">
    <source>
        <dbReference type="EMBL" id="KFD65587.1"/>
    </source>
</evidence>
<dbReference type="EMBL" id="KL367535">
    <property type="protein sequence ID" value="KFD65587.1"/>
    <property type="molecule type" value="Genomic_DNA"/>
</dbReference>
<dbReference type="Proteomes" id="UP000030764">
    <property type="component" value="Unassembled WGS sequence"/>
</dbReference>
<keyword evidence="4" id="KW-1185">Reference proteome</keyword>
<feature type="compositionally biased region" description="Basic and acidic residues" evidence="1">
    <location>
        <begin position="13"/>
        <end position="33"/>
    </location>
</feature>
<protein>
    <submittedName>
        <fullName evidence="2">Uncharacterized protein</fullName>
    </submittedName>
</protein>
<evidence type="ECO:0000256" key="1">
    <source>
        <dbReference type="SAM" id="MobiDB-lite"/>
    </source>
</evidence>
<name>A0A085LW77_9BILA</name>
<dbReference type="AlphaFoldDB" id="A0A085LW77"/>
<dbReference type="Proteomes" id="UP000030758">
    <property type="component" value="Unassembled WGS sequence"/>
</dbReference>
<proteinExistence type="predicted"/>
<dbReference type="EMBL" id="KL363275">
    <property type="protein sequence ID" value="KFD49223.1"/>
    <property type="molecule type" value="Genomic_DNA"/>
</dbReference>
<gene>
    <name evidence="2" type="ORF">M513_09874</name>
    <name evidence="3" type="ORF">M514_09874</name>
</gene>
<feature type="compositionally biased region" description="Polar residues" evidence="1">
    <location>
        <begin position="35"/>
        <end position="62"/>
    </location>
</feature>
<accession>A0A085LW77</accession>
<organism evidence="2 4">
    <name type="scientific">Trichuris suis</name>
    <name type="common">pig whipworm</name>
    <dbReference type="NCBI Taxonomy" id="68888"/>
    <lineage>
        <taxon>Eukaryota</taxon>
        <taxon>Metazoa</taxon>
        <taxon>Ecdysozoa</taxon>
        <taxon>Nematoda</taxon>
        <taxon>Enoplea</taxon>
        <taxon>Dorylaimia</taxon>
        <taxon>Trichinellida</taxon>
        <taxon>Trichuridae</taxon>
        <taxon>Trichuris</taxon>
    </lineage>
</organism>
<evidence type="ECO:0000313" key="2">
    <source>
        <dbReference type="EMBL" id="KFD49223.1"/>
    </source>
</evidence>
<sequence length="62" mass="7065">MSKIAINANQDSPETKPVENRASRRYASRRDYNDELSTAQSQQFSKNSFFDSCSRPQVSDFG</sequence>
<reference evidence="2 4" key="1">
    <citation type="journal article" date="2014" name="Nat. Genet.">
        <title>Genome and transcriptome of the porcine whipworm Trichuris suis.</title>
        <authorList>
            <person name="Jex A.R."/>
            <person name="Nejsum P."/>
            <person name="Schwarz E.M."/>
            <person name="Hu L."/>
            <person name="Young N.D."/>
            <person name="Hall R.S."/>
            <person name="Korhonen P.K."/>
            <person name="Liao S."/>
            <person name="Thamsborg S."/>
            <person name="Xia J."/>
            <person name="Xu P."/>
            <person name="Wang S."/>
            <person name="Scheerlinck J.P."/>
            <person name="Hofmann A."/>
            <person name="Sternberg P.W."/>
            <person name="Wang J."/>
            <person name="Gasser R.B."/>
        </authorList>
    </citation>
    <scope>NUCLEOTIDE SEQUENCE [LARGE SCALE GENOMIC DNA]</scope>
    <source>
        <strain evidence="3">DCEP-RM93F</strain>
        <strain evidence="2">DCEP-RM93M</strain>
    </source>
</reference>